<dbReference type="GO" id="GO:0097602">
    <property type="term" value="F:cullin family protein binding"/>
    <property type="evidence" value="ECO:0007669"/>
    <property type="project" value="TreeGrafter"/>
</dbReference>
<name>A0A9N9FSC8_9GLOM</name>
<sequence length="241" mass="27507">MPPKRKRANSIQDMGVKNSTTAGTNPPARRTKGRGQDVDGTMNGRSSAETVINNMKRVRKPKMEESSGFSLERCIQWFEVYRDSEDTEDRIGPSGVEKWLTDLGTSTDSVHLILISWKLNVSKFGYITRGEWTSAFGVWGIDSNDKLISKFPELEAALRNPDQLKDIYRNTFNYSKEDNQRSVSVEGKKPVKVITKDQWISLWAFVNNIYEDCSNYDPTSAWPVLFDEYVEWRNEQSGSNG</sequence>
<evidence type="ECO:0000313" key="5">
    <source>
        <dbReference type="Proteomes" id="UP000789572"/>
    </source>
</evidence>
<dbReference type="GO" id="GO:0032182">
    <property type="term" value="F:ubiquitin-like protein binding"/>
    <property type="evidence" value="ECO:0007669"/>
    <property type="project" value="TreeGrafter"/>
</dbReference>
<feature type="domain" description="DCUN1" evidence="3">
    <location>
        <begin position="69"/>
        <end position="241"/>
    </location>
</feature>
<evidence type="ECO:0000256" key="2">
    <source>
        <dbReference type="SAM" id="MobiDB-lite"/>
    </source>
</evidence>
<comment type="function">
    <text evidence="1">Neddylation of cullins play an essential role in the regulation of SCF-type complexes activity.</text>
</comment>
<evidence type="ECO:0000256" key="1">
    <source>
        <dbReference type="RuleBase" id="RU410713"/>
    </source>
</evidence>
<dbReference type="Proteomes" id="UP000789572">
    <property type="component" value="Unassembled WGS sequence"/>
</dbReference>
<dbReference type="OrthoDB" id="27198at2759"/>
<dbReference type="InterPro" id="IPR014764">
    <property type="entry name" value="DCN-prot"/>
</dbReference>
<dbReference type="PANTHER" id="PTHR12281">
    <property type="entry name" value="RP42 RELATED"/>
    <property type="match status" value="1"/>
</dbReference>
<organism evidence="4 5">
    <name type="scientific">Paraglomus occultum</name>
    <dbReference type="NCBI Taxonomy" id="144539"/>
    <lineage>
        <taxon>Eukaryota</taxon>
        <taxon>Fungi</taxon>
        <taxon>Fungi incertae sedis</taxon>
        <taxon>Mucoromycota</taxon>
        <taxon>Glomeromycotina</taxon>
        <taxon>Glomeromycetes</taxon>
        <taxon>Paraglomerales</taxon>
        <taxon>Paraglomeraceae</taxon>
        <taxon>Paraglomus</taxon>
    </lineage>
</organism>
<dbReference type="GO" id="GO:0031624">
    <property type="term" value="F:ubiquitin conjugating enzyme binding"/>
    <property type="evidence" value="ECO:0007669"/>
    <property type="project" value="TreeGrafter"/>
</dbReference>
<accession>A0A9N9FSC8</accession>
<comment type="caution">
    <text evidence="4">The sequence shown here is derived from an EMBL/GenBank/DDBJ whole genome shotgun (WGS) entry which is preliminary data.</text>
</comment>
<feature type="region of interest" description="Disordered" evidence="2">
    <location>
        <begin position="1"/>
        <end position="46"/>
    </location>
</feature>
<dbReference type="PROSITE" id="PS51229">
    <property type="entry name" value="DCUN1"/>
    <property type="match status" value="1"/>
</dbReference>
<proteinExistence type="predicted"/>
<dbReference type="GO" id="GO:0045116">
    <property type="term" value="P:protein neddylation"/>
    <property type="evidence" value="ECO:0007669"/>
    <property type="project" value="TreeGrafter"/>
</dbReference>
<reference evidence="4" key="1">
    <citation type="submission" date="2021-06" db="EMBL/GenBank/DDBJ databases">
        <authorList>
            <person name="Kallberg Y."/>
            <person name="Tangrot J."/>
            <person name="Rosling A."/>
        </authorList>
    </citation>
    <scope>NUCLEOTIDE SEQUENCE</scope>
    <source>
        <strain evidence="4">IA702</strain>
    </source>
</reference>
<dbReference type="Gene3D" id="1.10.238.10">
    <property type="entry name" value="EF-hand"/>
    <property type="match status" value="1"/>
</dbReference>
<dbReference type="InterPro" id="IPR005176">
    <property type="entry name" value="PONY_dom"/>
</dbReference>
<dbReference type="GO" id="GO:0000151">
    <property type="term" value="C:ubiquitin ligase complex"/>
    <property type="evidence" value="ECO:0007669"/>
    <property type="project" value="TreeGrafter"/>
</dbReference>
<dbReference type="EMBL" id="CAJVPJ010000737">
    <property type="protein sequence ID" value="CAG8552852.1"/>
    <property type="molecule type" value="Genomic_DNA"/>
</dbReference>
<gene>
    <name evidence="4" type="ORF">POCULU_LOCUS5111</name>
</gene>
<feature type="compositionally biased region" description="Polar residues" evidence="2">
    <location>
        <begin position="9"/>
        <end position="24"/>
    </location>
</feature>
<keyword evidence="5" id="KW-1185">Reference proteome</keyword>
<dbReference type="InterPro" id="IPR042460">
    <property type="entry name" value="DCN1-like_PONY"/>
</dbReference>
<dbReference type="Gene3D" id="1.10.238.200">
    <property type="entry name" value="Cullin, PONY binding domain"/>
    <property type="match status" value="1"/>
</dbReference>
<evidence type="ECO:0000259" key="3">
    <source>
        <dbReference type="PROSITE" id="PS51229"/>
    </source>
</evidence>
<dbReference type="Pfam" id="PF03556">
    <property type="entry name" value="Cullin_binding"/>
    <property type="match status" value="1"/>
</dbReference>
<dbReference type="PANTHER" id="PTHR12281:SF12">
    <property type="entry name" value="DEFECTIVE IN CULLIN NEDDYLATION PROTEIN"/>
    <property type="match status" value="1"/>
</dbReference>
<dbReference type="AlphaFoldDB" id="A0A9N9FSC8"/>
<evidence type="ECO:0000313" key="4">
    <source>
        <dbReference type="EMBL" id="CAG8552852.1"/>
    </source>
</evidence>
<protein>
    <recommendedName>
        <fullName evidence="1">Defective in cullin neddylation protein</fullName>
    </recommendedName>
</protein>